<accession>A0ACB7IUZ1</accession>
<name>A0ACB7IUZ1_PLECO</name>
<proteinExistence type="predicted"/>
<comment type="caution">
    <text evidence="1">The sequence shown here is derived from an EMBL/GenBank/DDBJ whole genome shotgun (WGS) entry which is preliminary data.</text>
</comment>
<dbReference type="EMBL" id="WQMT02000005">
    <property type="protein sequence ID" value="KAG9222029.1"/>
    <property type="molecule type" value="Genomic_DNA"/>
</dbReference>
<keyword evidence="2" id="KW-1185">Reference proteome</keyword>
<dbReference type="Proteomes" id="UP000824881">
    <property type="component" value="Unassembled WGS sequence"/>
</dbReference>
<protein>
    <submittedName>
        <fullName evidence="1">Uncharacterized protein</fullName>
    </submittedName>
</protein>
<evidence type="ECO:0000313" key="2">
    <source>
        <dbReference type="Proteomes" id="UP000824881"/>
    </source>
</evidence>
<gene>
    <name evidence="1" type="ORF">CCMSSC00406_0008014</name>
</gene>
<sequence length="436" mass="48123">MTQYSPRSTHPSCTACLHELGIDARVVVMGSSGVGKTSLIRRYTQNASEEPSHGGPSANTPTTAPSFVTKKAHVGRTKVRLQLWDTPGQLHFRTMAPMYYRDADAALLLYDTNTPSTFDSIRIWLEALKNTAPYILVYVVGIKNLKADMNVPSTGYNHNQITPELARWLVSSWFPPIKPTTAAPPPSPATRRVARFASYFRFPFRSLSMSSAPPTNTPSESTQRTRPRVISTCSSSPTRSHSQSIQSPAFSASSMMRQNGARFTSLTQMRRTQSELLPQREPTTQCTLDSISAKSKSMYHSRSVSSLVSLRNAATSEHGSTPGPNDKGESDADEEFSNSLPNKIEFFECALEDKFGIDELFQQLLTSITYKAHTEACGDATSDLVSISSRGSSPSPPSTPLSRSVLYPCYPPSEEKETQNQDDYYTPEAFPSWRAF</sequence>
<evidence type="ECO:0000313" key="1">
    <source>
        <dbReference type="EMBL" id="KAG9222029.1"/>
    </source>
</evidence>
<reference evidence="1 2" key="1">
    <citation type="journal article" date="2021" name="Appl. Environ. Microbiol.">
        <title>Genetic linkage and physical mapping for an oyster mushroom Pleurotus cornucopiae and QTL analysis for the trait cap color.</title>
        <authorList>
            <person name="Zhang Y."/>
            <person name="Gao W."/>
            <person name="Sonnenberg A."/>
            <person name="Chen Q."/>
            <person name="Zhang J."/>
            <person name="Huang C."/>
        </authorList>
    </citation>
    <scope>NUCLEOTIDE SEQUENCE [LARGE SCALE GENOMIC DNA]</scope>
    <source>
        <strain evidence="1">CCMSSC00406</strain>
    </source>
</reference>
<organism evidence="1 2">
    <name type="scientific">Pleurotus cornucopiae</name>
    <name type="common">Cornucopia mushroom</name>
    <dbReference type="NCBI Taxonomy" id="5321"/>
    <lineage>
        <taxon>Eukaryota</taxon>
        <taxon>Fungi</taxon>
        <taxon>Dikarya</taxon>
        <taxon>Basidiomycota</taxon>
        <taxon>Agaricomycotina</taxon>
        <taxon>Agaricomycetes</taxon>
        <taxon>Agaricomycetidae</taxon>
        <taxon>Agaricales</taxon>
        <taxon>Pleurotineae</taxon>
        <taxon>Pleurotaceae</taxon>
        <taxon>Pleurotus</taxon>
    </lineage>
</organism>